<evidence type="ECO:0000313" key="4">
    <source>
        <dbReference type="Proteomes" id="UP000194885"/>
    </source>
</evidence>
<evidence type="ECO:0000256" key="1">
    <source>
        <dbReference type="SAM" id="MobiDB-lite"/>
    </source>
</evidence>
<feature type="compositionally biased region" description="Low complexity" evidence="1">
    <location>
        <begin position="84"/>
        <end position="94"/>
    </location>
</feature>
<dbReference type="EMBL" id="NGKW01000003">
    <property type="protein sequence ID" value="OTN93930.1"/>
    <property type="molecule type" value="Genomic_DNA"/>
</dbReference>
<evidence type="ECO:0008006" key="5">
    <source>
        <dbReference type="Google" id="ProtNLM"/>
    </source>
</evidence>
<dbReference type="AlphaFoldDB" id="A0A242BFI8"/>
<feature type="region of interest" description="Disordered" evidence="1">
    <location>
        <begin position="37"/>
        <end position="102"/>
    </location>
</feature>
<protein>
    <recommendedName>
        <fullName evidence="5">LPXTG cell wall anchor domain-containing protein</fullName>
    </recommendedName>
</protein>
<feature type="signal peptide" evidence="2">
    <location>
        <begin position="1"/>
        <end position="26"/>
    </location>
</feature>
<dbReference type="Proteomes" id="UP000194885">
    <property type="component" value="Unassembled WGS sequence"/>
</dbReference>
<feature type="compositionally biased region" description="Low complexity" evidence="1">
    <location>
        <begin position="66"/>
        <end position="77"/>
    </location>
</feature>
<keyword evidence="2" id="KW-0732">Signal</keyword>
<feature type="compositionally biased region" description="Low complexity" evidence="1">
    <location>
        <begin position="46"/>
        <end position="58"/>
    </location>
</feature>
<sequence>MKKTGIIPLFFLLGFICLSISGLADAAEKESTIEVSGLIYSEKPTEPGTGPSTDPGTGSSAGPGTGSTADSATDSGKSTGGDTSGTSGSSDTKGNLPQTNAVGTSRWVTAAGVLLLLGSLSLLSKKNLSGDTDV</sequence>
<gene>
    <name evidence="3" type="ORF">A5810_001809</name>
</gene>
<evidence type="ECO:0000256" key="2">
    <source>
        <dbReference type="SAM" id="SignalP"/>
    </source>
</evidence>
<accession>A0A242BFI8</accession>
<comment type="caution">
    <text evidence="3">The sequence shown here is derived from an EMBL/GenBank/DDBJ whole genome shotgun (WGS) entry which is preliminary data.</text>
</comment>
<dbReference type="RefSeq" id="WP_086311356.1">
    <property type="nucleotide sequence ID" value="NZ_NGKW01000003.1"/>
</dbReference>
<feature type="chain" id="PRO_5011913078" description="LPXTG cell wall anchor domain-containing protein" evidence="2">
    <location>
        <begin position="27"/>
        <end position="134"/>
    </location>
</feature>
<dbReference type="NCBIfam" id="TIGR01167">
    <property type="entry name" value="LPXTG_anchor"/>
    <property type="match status" value="1"/>
</dbReference>
<name>A0A242BFI8_ENTFC</name>
<proteinExistence type="predicted"/>
<reference evidence="3 4" key="1">
    <citation type="submission" date="2017-05" db="EMBL/GenBank/DDBJ databases">
        <title>The Genome Sequence of Enterococcus faecium 7H8_DIV0219.</title>
        <authorList>
            <consortium name="The Broad Institute Genomics Platform"/>
            <consortium name="The Broad Institute Genomic Center for Infectious Diseases"/>
            <person name="Earl A."/>
            <person name="Manson A."/>
            <person name="Schwartman J."/>
            <person name="Gilmore M."/>
            <person name="Abouelleil A."/>
            <person name="Cao P."/>
            <person name="Chapman S."/>
            <person name="Cusick C."/>
            <person name="Shea T."/>
            <person name="Young S."/>
            <person name="Neafsey D."/>
            <person name="Nusbaum C."/>
            <person name="Birren B."/>
        </authorList>
    </citation>
    <scope>NUCLEOTIDE SEQUENCE [LARGE SCALE GENOMIC DNA]</scope>
    <source>
        <strain evidence="3 4">7H8_DIV0219</strain>
    </source>
</reference>
<organism evidence="3 4">
    <name type="scientific">Enterococcus faecium</name>
    <name type="common">Streptococcus faecium</name>
    <dbReference type="NCBI Taxonomy" id="1352"/>
    <lineage>
        <taxon>Bacteria</taxon>
        <taxon>Bacillati</taxon>
        <taxon>Bacillota</taxon>
        <taxon>Bacilli</taxon>
        <taxon>Lactobacillales</taxon>
        <taxon>Enterococcaceae</taxon>
        <taxon>Enterococcus</taxon>
    </lineage>
</organism>
<evidence type="ECO:0000313" key="3">
    <source>
        <dbReference type="EMBL" id="OTN93930.1"/>
    </source>
</evidence>